<keyword evidence="13" id="KW-0325">Glycoprotein</keyword>
<dbReference type="PANTHER" id="PTHR45906">
    <property type="entry name" value="ALPHA-N-ACETYL-NEURAMINYL-2,3-BETA-GALACTOSYL-1, 3-N-ACETYL-GALACTOSAMINIDE ALPHA-2,6-SIALYLTRANSFERASE-LIKE"/>
    <property type="match status" value="1"/>
</dbReference>
<evidence type="ECO:0000256" key="11">
    <source>
        <dbReference type="ARBA" id="ARBA00023136"/>
    </source>
</evidence>
<evidence type="ECO:0000256" key="3">
    <source>
        <dbReference type="ARBA" id="ARBA00022676"/>
    </source>
</evidence>
<dbReference type="GeneID" id="110980031"/>
<dbReference type="AlphaFoldDB" id="A0A8B7YHY4"/>
<dbReference type="GO" id="GO:0001574">
    <property type="term" value="P:ganglioside biosynthetic process"/>
    <property type="evidence" value="ECO:0007669"/>
    <property type="project" value="TreeGrafter"/>
</dbReference>
<sequence length="307" mass="34693">MRKLAACFLGSVVLSSVGSFYLTILVFAPREKTTVKHPYLQYINSTLPPVGGAIRHYRSLLDNEAVTLRCSSCALVSSSGYLLGKGAGNEIDSHSCVIRMNMAPVRGYQNDVGNRTTLQVLNFFMIGLKAEELPPGSRVMVWGLFRRSKYLEKALNLAKRLRAGSTFHGQTVEGEREASALFTKETGQPLGGTNSWLSTGWFTLMIAVDICQETHVYGMVTSDYCANNPRRDFRYHYYSNNGRECSTYRRAETDRGGGHRFMTEKAIFARWALRYNISFRYPDWKLNRDKVLAELDTPFLNTANRNM</sequence>
<organism evidence="15 17">
    <name type="scientific">Acanthaster planci</name>
    <name type="common">Crown-of-thorns starfish</name>
    <dbReference type="NCBI Taxonomy" id="133434"/>
    <lineage>
        <taxon>Eukaryota</taxon>
        <taxon>Metazoa</taxon>
        <taxon>Echinodermata</taxon>
        <taxon>Eleutherozoa</taxon>
        <taxon>Asterozoa</taxon>
        <taxon>Asteroidea</taxon>
        <taxon>Valvatacea</taxon>
        <taxon>Valvatida</taxon>
        <taxon>Acanthasteridae</taxon>
        <taxon>Acanthaster</taxon>
    </lineage>
</organism>
<comment type="catalytic activity">
    <reaction evidence="14">
        <text>a ganglioside GM1b (d18:1(4E)) + CMP-N-acetyl-beta-neuraminate = a ganglioside GD1alpha (d18:1(4E)) + CMP + H(+)</text>
        <dbReference type="Rhea" id="RHEA:41968"/>
        <dbReference type="ChEBI" id="CHEBI:15378"/>
        <dbReference type="ChEBI" id="CHEBI:57812"/>
        <dbReference type="ChEBI" id="CHEBI:60377"/>
        <dbReference type="ChEBI" id="CHEBI:78568"/>
        <dbReference type="ChEBI" id="CHEBI:78569"/>
    </reaction>
    <physiologicalReaction direction="left-to-right" evidence="14">
        <dbReference type="Rhea" id="RHEA:41969"/>
    </physiologicalReaction>
</comment>
<evidence type="ECO:0000256" key="12">
    <source>
        <dbReference type="ARBA" id="ARBA00023157"/>
    </source>
</evidence>
<comment type="similarity">
    <text evidence="2">Belongs to the glycosyltransferase 29 family.</text>
</comment>
<keyword evidence="6" id="KW-0735">Signal-anchor</keyword>
<keyword evidence="3" id="KW-0328">Glycosyltransferase</keyword>
<evidence type="ECO:0000256" key="9">
    <source>
        <dbReference type="ARBA" id="ARBA00023034"/>
    </source>
</evidence>
<evidence type="ECO:0000256" key="14">
    <source>
        <dbReference type="ARBA" id="ARBA00043744"/>
    </source>
</evidence>
<dbReference type="Gene3D" id="3.90.1480.20">
    <property type="entry name" value="Glycosyl transferase family 29"/>
    <property type="match status" value="1"/>
</dbReference>
<evidence type="ECO:0000313" key="16">
    <source>
        <dbReference type="RefSeq" id="XP_022091994.1"/>
    </source>
</evidence>
<evidence type="ECO:0000256" key="7">
    <source>
        <dbReference type="ARBA" id="ARBA00022981"/>
    </source>
</evidence>
<comment type="subcellular location">
    <subcellularLocation>
        <location evidence="1">Golgi apparatus membrane</location>
        <topology evidence="1">Single-pass type II membrane protein</topology>
    </subcellularLocation>
</comment>
<evidence type="ECO:0000256" key="5">
    <source>
        <dbReference type="ARBA" id="ARBA00022692"/>
    </source>
</evidence>
<dbReference type="Pfam" id="PF00777">
    <property type="entry name" value="Glyco_transf_29"/>
    <property type="match status" value="2"/>
</dbReference>
<keyword evidence="9" id="KW-0333">Golgi apparatus</keyword>
<evidence type="ECO:0000313" key="15">
    <source>
        <dbReference type="Proteomes" id="UP000694845"/>
    </source>
</evidence>
<keyword evidence="8" id="KW-1133">Transmembrane helix</keyword>
<dbReference type="GO" id="GO:0000139">
    <property type="term" value="C:Golgi membrane"/>
    <property type="evidence" value="ECO:0007669"/>
    <property type="project" value="UniProtKB-SubCell"/>
</dbReference>
<evidence type="ECO:0000256" key="1">
    <source>
        <dbReference type="ARBA" id="ARBA00004323"/>
    </source>
</evidence>
<evidence type="ECO:0000256" key="6">
    <source>
        <dbReference type="ARBA" id="ARBA00022968"/>
    </source>
</evidence>
<keyword evidence="4" id="KW-0808">Transferase</keyword>
<evidence type="ECO:0000256" key="4">
    <source>
        <dbReference type="ARBA" id="ARBA00022679"/>
    </source>
</evidence>
<proteinExistence type="inferred from homology"/>
<evidence type="ECO:0000256" key="10">
    <source>
        <dbReference type="ARBA" id="ARBA00023098"/>
    </source>
</evidence>
<evidence type="ECO:0000256" key="13">
    <source>
        <dbReference type="ARBA" id="ARBA00023180"/>
    </source>
</evidence>
<dbReference type="RefSeq" id="XP_022091994.1">
    <property type="nucleotide sequence ID" value="XM_022236302.1"/>
</dbReference>
<gene>
    <name evidence="16 17" type="primary">LOC110980031</name>
</gene>
<dbReference type="Proteomes" id="UP000694845">
    <property type="component" value="Unplaced"/>
</dbReference>
<dbReference type="InterPro" id="IPR001675">
    <property type="entry name" value="Glyco_trans_29"/>
</dbReference>
<protein>
    <submittedName>
        <fullName evidence="16 17">Alpha-N-acetylgalactosaminide alpha-2,6-sialyltransferase 6-like</fullName>
    </submittedName>
</protein>
<dbReference type="KEGG" id="aplc:110980031"/>
<keyword evidence="10" id="KW-0443">Lipid metabolism</keyword>
<keyword evidence="7" id="KW-0730">Sialic acid</keyword>
<dbReference type="RefSeq" id="XP_022091995.1">
    <property type="nucleotide sequence ID" value="XM_022236303.1"/>
</dbReference>
<keyword evidence="11" id="KW-0472">Membrane</keyword>
<keyword evidence="15" id="KW-1185">Reference proteome</keyword>
<dbReference type="OMA" id="YNISFRY"/>
<evidence type="ECO:0000313" key="17">
    <source>
        <dbReference type="RefSeq" id="XP_022091995.1"/>
    </source>
</evidence>
<keyword evidence="12" id="KW-1015">Disulfide bond</keyword>
<dbReference type="PANTHER" id="PTHR45906:SF1">
    <property type="entry name" value="ALPHA-N-ACETYL-NEURAMINYL-2,3-BETA-GALACTOSYL-1, 3-N-ACETYL-GALACTOSAMINIDE ALPHA-2,6-SIALYLTRANSFERASE-LIKE"/>
    <property type="match status" value="1"/>
</dbReference>
<keyword evidence="5" id="KW-0812">Transmembrane</keyword>
<evidence type="ECO:0000256" key="8">
    <source>
        <dbReference type="ARBA" id="ARBA00022989"/>
    </source>
</evidence>
<name>A0A8B7YHY4_ACAPL</name>
<dbReference type="InterPro" id="IPR038578">
    <property type="entry name" value="GT29-like_sf"/>
</dbReference>
<evidence type="ECO:0000256" key="2">
    <source>
        <dbReference type="ARBA" id="ARBA00006003"/>
    </source>
</evidence>
<dbReference type="GO" id="GO:0001665">
    <property type="term" value="F:alpha-N-acetylgalactosaminide alpha-2,6-sialyltransferase activity"/>
    <property type="evidence" value="ECO:0007669"/>
    <property type="project" value="TreeGrafter"/>
</dbReference>
<dbReference type="OrthoDB" id="10264956at2759"/>
<accession>A0A8B7YHY4</accession>
<reference evidence="16 17" key="1">
    <citation type="submission" date="2025-04" db="UniProtKB">
        <authorList>
            <consortium name="RefSeq"/>
        </authorList>
    </citation>
    <scope>IDENTIFICATION</scope>
</reference>